<dbReference type="GO" id="GO:0046982">
    <property type="term" value="F:protein heterodimerization activity"/>
    <property type="evidence" value="ECO:0007669"/>
    <property type="project" value="InterPro"/>
</dbReference>
<dbReference type="GO" id="GO:0000786">
    <property type="term" value="C:nucleosome"/>
    <property type="evidence" value="ECO:0007669"/>
    <property type="project" value="InterPro"/>
</dbReference>
<dbReference type="PANTHER" id="PTHR45810:SF1">
    <property type="entry name" value="HISTONE H3-LIKE CENTROMERIC PROTEIN A"/>
    <property type="match status" value="1"/>
</dbReference>
<gene>
    <name evidence="3" type="ORF">MNOR_LOCUS13427</name>
</gene>
<proteinExistence type="inferred from homology"/>
<comment type="caution">
    <text evidence="3">The sequence shown here is derived from an EMBL/GenBank/DDBJ whole genome shotgun (WGS) entry which is preliminary data.</text>
</comment>
<protein>
    <recommendedName>
        <fullName evidence="2">Core Histone H2A/H2B/H3 domain-containing protein</fullName>
    </recommendedName>
</protein>
<comment type="similarity">
    <text evidence="1">Belongs to the histone H3 family.</text>
</comment>
<dbReference type="EMBL" id="CAXKWB010007675">
    <property type="protein sequence ID" value="CAL4088008.1"/>
    <property type="molecule type" value="Genomic_DNA"/>
</dbReference>
<evidence type="ECO:0000313" key="3">
    <source>
        <dbReference type="EMBL" id="CAL4088008.1"/>
    </source>
</evidence>
<evidence type="ECO:0000313" key="4">
    <source>
        <dbReference type="Proteomes" id="UP001497623"/>
    </source>
</evidence>
<evidence type="ECO:0000259" key="2">
    <source>
        <dbReference type="Pfam" id="PF00125"/>
    </source>
</evidence>
<dbReference type="SMART" id="SM00428">
    <property type="entry name" value="H3"/>
    <property type="match status" value="1"/>
</dbReference>
<dbReference type="SUPFAM" id="SSF47113">
    <property type="entry name" value="Histone-fold"/>
    <property type="match status" value="1"/>
</dbReference>
<organism evidence="3 4">
    <name type="scientific">Meganyctiphanes norvegica</name>
    <name type="common">Northern krill</name>
    <name type="synonym">Thysanopoda norvegica</name>
    <dbReference type="NCBI Taxonomy" id="48144"/>
    <lineage>
        <taxon>Eukaryota</taxon>
        <taxon>Metazoa</taxon>
        <taxon>Ecdysozoa</taxon>
        <taxon>Arthropoda</taxon>
        <taxon>Crustacea</taxon>
        <taxon>Multicrustacea</taxon>
        <taxon>Malacostraca</taxon>
        <taxon>Eumalacostraca</taxon>
        <taxon>Eucarida</taxon>
        <taxon>Euphausiacea</taxon>
        <taxon>Euphausiidae</taxon>
        <taxon>Meganyctiphanes</taxon>
    </lineage>
</organism>
<dbReference type="GO" id="GO:0030527">
    <property type="term" value="F:structural constituent of chromatin"/>
    <property type="evidence" value="ECO:0007669"/>
    <property type="project" value="InterPro"/>
</dbReference>
<dbReference type="InterPro" id="IPR000164">
    <property type="entry name" value="Histone_H3/CENP-A"/>
</dbReference>
<dbReference type="PANTHER" id="PTHR45810">
    <property type="entry name" value="HISTONE H3.2"/>
    <property type="match status" value="1"/>
</dbReference>
<dbReference type="Pfam" id="PF00125">
    <property type="entry name" value="Histone"/>
    <property type="match status" value="1"/>
</dbReference>
<feature type="non-terminal residue" evidence="3">
    <location>
        <position position="1"/>
    </location>
</feature>
<dbReference type="GO" id="GO:0003677">
    <property type="term" value="F:DNA binding"/>
    <property type="evidence" value="ECO:0007669"/>
    <property type="project" value="InterPro"/>
</dbReference>
<dbReference type="AlphaFoldDB" id="A0AAV2QJB3"/>
<feature type="domain" description="Core Histone H2A/H2B/H3" evidence="2">
    <location>
        <begin position="22"/>
        <end position="106"/>
    </location>
</feature>
<sequence length="110" mass="12696">GTGGQTNAEKIRAKKKYRASIKALLEIRAFQRSTNLLIPKRSFQRLVKEIFQGFRPEYRVQTDALEAMQEATEAFVTELFADSTLGCYHANRKTIKVQDMQLAKRIRGRF</sequence>
<keyword evidence="4" id="KW-1185">Reference proteome</keyword>
<dbReference type="CDD" id="cd22911">
    <property type="entry name" value="HFD_H3"/>
    <property type="match status" value="1"/>
</dbReference>
<dbReference type="InterPro" id="IPR009072">
    <property type="entry name" value="Histone-fold"/>
</dbReference>
<dbReference type="Gene3D" id="1.10.20.10">
    <property type="entry name" value="Histone, subunit A"/>
    <property type="match status" value="1"/>
</dbReference>
<dbReference type="InterPro" id="IPR007125">
    <property type="entry name" value="H2A/H2B/H3"/>
</dbReference>
<evidence type="ECO:0000256" key="1">
    <source>
        <dbReference type="ARBA" id="ARBA00010343"/>
    </source>
</evidence>
<accession>A0AAV2QJB3</accession>
<dbReference type="Proteomes" id="UP001497623">
    <property type="component" value="Unassembled WGS sequence"/>
</dbReference>
<name>A0AAV2QJB3_MEGNR</name>
<dbReference type="PRINTS" id="PR00622">
    <property type="entry name" value="HISTONEH3"/>
</dbReference>
<reference evidence="3 4" key="1">
    <citation type="submission" date="2024-05" db="EMBL/GenBank/DDBJ databases">
        <authorList>
            <person name="Wallberg A."/>
        </authorList>
    </citation>
    <scope>NUCLEOTIDE SEQUENCE [LARGE SCALE GENOMIC DNA]</scope>
</reference>